<dbReference type="PANTHER" id="PTHR37817:SF1">
    <property type="entry name" value="N-ACETYLTRANSFERASE EIS"/>
    <property type="match status" value="1"/>
</dbReference>
<dbReference type="SUPFAM" id="SSF55729">
    <property type="entry name" value="Acyl-CoA N-acyltransferases (Nat)"/>
    <property type="match status" value="1"/>
</dbReference>
<accession>A0A926ELA4</accession>
<reference evidence="2" key="1">
    <citation type="submission" date="2020-08" db="EMBL/GenBank/DDBJ databases">
        <title>Genome public.</title>
        <authorList>
            <person name="Liu C."/>
            <person name="Sun Q."/>
        </authorList>
    </citation>
    <scope>NUCLEOTIDE SEQUENCE</scope>
    <source>
        <strain evidence="2">NSJ-64</strain>
    </source>
</reference>
<organism evidence="2 3">
    <name type="scientific">Youxingia wuxianensis</name>
    <dbReference type="NCBI Taxonomy" id="2763678"/>
    <lineage>
        <taxon>Bacteria</taxon>
        <taxon>Bacillati</taxon>
        <taxon>Bacillota</taxon>
        <taxon>Clostridia</taxon>
        <taxon>Eubacteriales</taxon>
        <taxon>Oscillospiraceae</taxon>
        <taxon>Youxingia</taxon>
    </lineage>
</organism>
<dbReference type="PROSITE" id="PS51186">
    <property type="entry name" value="GNAT"/>
    <property type="match status" value="1"/>
</dbReference>
<dbReference type="Proteomes" id="UP000623678">
    <property type="component" value="Unassembled WGS sequence"/>
</dbReference>
<proteinExistence type="predicted"/>
<dbReference type="Gene3D" id="3.40.630.30">
    <property type="match status" value="1"/>
</dbReference>
<name>A0A926ELA4_9FIRM</name>
<sequence>MIRFGDEGMRRELAVLWRECFGDPEEYANLFFDNHPPKKHTLVSLAGECPVSMLSLLPVTAGKAQGGYIYAVATKPDFRRRGLAGELLRAAERHLKEQGKSFSVLTPSMPSLYNYYEKYGFYPLFSLGETIVRREKIPTIQDGDIRSLSSREFFSLRKAAFEKDRLFIAWDENELSYRKKEIALTGGEILGLCWNQARGAAVCYPGKEEILIKELALEEGLAPIQALGLLKRRYSAGYFRLRLPSDYPFPGGLAVSKAGCICWYDNQVKEVVLRDKRLQPYMNLVLD</sequence>
<evidence type="ECO:0000313" key="2">
    <source>
        <dbReference type="EMBL" id="MBC8584465.1"/>
    </source>
</evidence>
<dbReference type="EMBL" id="JACRTD010000002">
    <property type="protein sequence ID" value="MBC8584465.1"/>
    <property type="molecule type" value="Genomic_DNA"/>
</dbReference>
<dbReference type="InterPro" id="IPR000182">
    <property type="entry name" value="GNAT_dom"/>
</dbReference>
<dbReference type="InterPro" id="IPR016181">
    <property type="entry name" value="Acyl_CoA_acyltransferase"/>
</dbReference>
<dbReference type="GO" id="GO:0030649">
    <property type="term" value="P:aminoglycoside antibiotic catabolic process"/>
    <property type="evidence" value="ECO:0007669"/>
    <property type="project" value="TreeGrafter"/>
</dbReference>
<dbReference type="InterPro" id="IPR051554">
    <property type="entry name" value="Acetyltransferase_Eis"/>
</dbReference>
<evidence type="ECO:0000313" key="3">
    <source>
        <dbReference type="Proteomes" id="UP000623678"/>
    </source>
</evidence>
<dbReference type="PANTHER" id="PTHR37817">
    <property type="entry name" value="N-ACETYLTRANSFERASE EIS"/>
    <property type="match status" value="1"/>
</dbReference>
<dbReference type="Pfam" id="PF13527">
    <property type="entry name" value="Acetyltransf_9"/>
    <property type="match status" value="1"/>
</dbReference>
<dbReference type="GO" id="GO:0034069">
    <property type="term" value="F:aminoglycoside N-acetyltransferase activity"/>
    <property type="evidence" value="ECO:0007669"/>
    <property type="project" value="TreeGrafter"/>
</dbReference>
<keyword evidence="3" id="KW-1185">Reference proteome</keyword>
<comment type="caution">
    <text evidence="2">The sequence shown here is derived from an EMBL/GenBank/DDBJ whole genome shotgun (WGS) entry which is preliminary data.</text>
</comment>
<dbReference type="RefSeq" id="WP_262394299.1">
    <property type="nucleotide sequence ID" value="NZ_JACRTD010000002.1"/>
</dbReference>
<feature type="domain" description="N-acetyltransferase" evidence="1">
    <location>
        <begin position="1"/>
        <end position="138"/>
    </location>
</feature>
<protein>
    <submittedName>
        <fullName evidence="2">GNAT family N-acetyltransferase</fullName>
    </submittedName>
</protein>
<dbReference type="AlphaFoldDB" id="A0A926ELA4"/>
<gene>
    <name evidence="2" type="ORF">H8705_02580</name>
</gene>
<evidence type="ECO:0000259" key="1">
    <source>
        <dbReference type="PROSITE" id="PS51186"/>
    </source>
</evidence>
<dbReference type="CDD" id="cd04301">
    <property type="entry name" value="NAT_SF"/>
    <property type="match status" value="1"/>
</dbReference>